<feature type="domain" description="EamA" evidence="7">
    <location>
        <begin position="142"/>
        <end position="279"/>
    </location>
</feature>
<feature type="transmembrane region" description="Helical" evidence="6">
    <location>
        <begin position="236"/>
        <end position="256"/>
    </location>
</feature>
<dbReference type="Gene3D" id="1.10.3730.20">
    <property type="match status" value="1"/>
</dbReference>
<feature type="transmembrane region" description="Helical" evidence="6">
    <location>
        <begin position="172"/>
        <end position="191"/>
    </location>
</feature>
<reference evidence="8 9" key="1">
    <citation type="submission" date="2018-03" db="EMBL/GenBank/DDBJ databases">
        <title>The draft genome of Sphingosinicella sp. GL-C-18.</title>
        <authorList>
            <person name="Liu L."/>
            <person name="Li L."/>
            <person name="Liang L."/>
            <person name="Zhang X."/>
            <person name="Wang T."/>
        </authorList>
    </citation>
    <scope>NUCLEOTIDE SEQUENCE [LARGE SCALE GENOMIC DNA]</scope>
    <source>
        <strain evidence="8 9">GL-C-18</strain>
    </source>
</reference>
<dbReference type="SUPFAM" id="SSF103481">
    <property type="entry name" value="Multidrug resistance efflux transporter EmrE"/>
    <property type="match status" value="2"/>
</dbReference>
<evidence type="ECO:0000313" key="9">
    <source>
        <dbReference type="Proteomes" id="UP000241167"/>
    </source>
</evidence>
<feature type="transmembrane region" description="Helical" evidence="6">
    <location>
        <begin position="60"/>
        <end position="82"/>
    </location>
</feature>
<accession>A0A2P7QK76</accession>
<evidence type="ECO:0000256" key="4">
    <source>
        <dbReference type="ARBA" id="ARBA00022989"/>
    </source>
</evidence>
<feature type="transmembrane region" description="Helical" evidence="6">
    <location>
        <begin position="119"/>
        <end position="136"/>
    </location>
</feature>
<feature type="transmembrane region" description="Helical" evidence="6">
    <location>
        <begin position="262"/>
        <end position="280"/>
    </location>
</feature>
<feature type="transmembrane region" description="Helical" evidence="6">
    <location>
        <begin position="88"/>
        <end position="107"/>
    </location>
</feature>
<dbReference type="Pfam" id="PF00892">
    <property type="entry name" value="EamA"/>
    <property type="match status" value="2"/>
</dbReference>
<dbReference type="AlphaFoldDB" id="A0A2P7QK76"/>
<evidence type="ECO:0000313" key="8">
    <source>
        <dbReference type="EMBL" id="PSJ38351.1"/>
    </source>
</evidence>
<dbReference type="PANTHER" id="PTHR32322:SF2">
    <property type="entry name" value="EAMA DOMAIN-CONTAINING PROTEIN"/>
    <property type="match status" value="1"/>
</dbReference>
<gene>
    <name evidence="8" type="ORF">C7I55_18025</name>
</gene>
<dbReference type="InterPro" id="IPR050638">
    <property type="entry name" value="AA-Vitamin_Transporters"/>
</dbReference>
<dbReference type="OrthoDB" id="7158585at2"/>
<feature type="transmembrane region" description="Helical" evidence="6">
    <location>
        <begin position="142"/>
        <end position="160"/>
    </location>
</feature>
<evidence type="ECO:0000256" key="6">
    <source>
        <dbReference type="SAM" id="Phobius"/>
    </source>
</evidence>
<dbReference type="InterPro" id="IPR037185">
    <property type="entry name" value="EmrE-like"/>
</dbReference>
<feature type="transmembrane region" description="Helical" evidence="6">
    <location>
        <begin position="203"/>
        <end position="229"/>
    </location>
</feature>
<evidence type="ECO:0000256" key="3">
    <source>
        <dbReference type="ARBA" id="ARBA00022692"/>
    </source>
</evidence>
<organism evidence="8 9">
    <name type="scientific">Allosphingosinicella deserti</name>
    <dbReference type="NCBI Taxonomy" id="2116704"/>
    <lineage>
        <taxon>Bacteria</taxon>
        <taxon>Pseudomonadati</taxon>
        <taxon>Pseudomonadota</taxon>
        <taxon>Alphaproteobacteria</taxon>
        <taxon>Sphingomonadales</taxon>
        <taxon>Sphingomonadaceae</taxon>
        <taxon>Allosphingosinicella</taxon>
    </lineage>
</organism>
<dbReference type="Proteomes" id="UP000241167">
    <property type="component" value="Unassembled WGS sequence"/>
</dbReference>
<keyword evidence="4 6" id="KW-1133">Transmembrane helix</keyword>
<feature type="transmembrane region" description="Helical" evidence="6">
    <location>
        <begin position="33"/>
        <end position="53"/>
    </location>
</feature>
<keyword evidence="5 6" id="KW-0472">Membrane</keyword>
<proteinExistence type="inferred from homology"/>
<evidence type="ECO:0000256" key="5">
    <source>
        <dbReference type="ARBA" id="ARBA00023136"/>
    </source>
</evidence>
<comment type="similarity">
    <text evidence="2">Belongs to the EamA transporter family.</text>
</comment>
<evidence type="ECO:0000256" key="2">
    <source>
        <dbReference type="ARBA" id="ARBA00007362"/>
    </source>
</evidence>
<dbReference type="InterPro" id="IPR000620">
    <property type="entry name" value="EamA_dom"/>
</dbReference>
<comment type="caution">
    <text evidence="8">The sequence shown here is derived from an EMBL/GenBank/DDBJ whole genome shotgun (WGS) entry which is preliminary data.</text>
</comment>
<comment type="subcellular location">
    <subcellularLocation>
        <location evidence="1">Membrane</location>
        <topology evidence="1">Multi-pass membrane protein</topology>
    </subcellularLocation>
</comment>
<feature type="domain" description="EamA" evidence="7">
    <location>
        <begin position="7"/>
        <end position="132"/>
    </location>
</feature>
<sequence length="290" mass="30155">MSPRDFLIFFLVCLAWGLNNVVGKIVVTQLGCPPLAFVAARFGIVALVTWRWLLPAPRPLWRIAIIGLLMGGAGFALLALGLRTASPSAAAIVMQINVPLTTLLSVAMLGERIDARRGTGIALTVAGALLVIWRPGGFTLSPGLLLVAAGAASGSLGAVMMKQMVDVRPLQFQAWVSFSSLFPLLGGSLLFESGQAGAMVAGGWPLLAAILYSALIGSVAAHTAYYGLIARYEANLIAPLTLMTPLATIGLGILITGDRFDGRMVAGALLAMAGVLVVALRRPGSRAQTP</sequence>
<name>A0A2P7QK76_9SPHN</name>
<evidence type="ECO:0000259" key="7">
    <source>
        <dbReference type="Pfam" id="PF00892"/>
    </source>
</evidence>
<keyword evidence="3 6" id="KW-0812">Transmembrane</keyword>
<dbReference type="EMBL" id="PXYI01000006">
    <property type="protein sequence ID" value="PSJ38351.1"/>
    <property type="molecule type" value="Genomic_DNA"/>
</dbReference>
<dbReference type="RefSeq" id="WP_106514417.1">
    <property type="nucleotide sequence ID" value="NZ_PXYI01000006.1"/>
</dbReference>
<dbReference type="GO" id="GO:0016020">
    <property type="term" value="C:membrane"/>
    <property type="evidence" value="ECO:0007669"/>
    <property type="project" value="UniProtKB-SubCell"/>
</dbReference>
<dbReference type="PANTHER" id="PTHR32322">
    <property type="entry name" value="INNER MEMBRANE TRANSPORTER"/>
    <property type="match status" value="1"/>
</dbReference>
<protein>
    <submittedName>
        <fullName evidence="8">EamA/RhaT family transporter</fullName>
    </submittedName>
</protein>
<keyword evidence="9" id="KW-1185">Reference proteome</keyword>
<evidence type="ECO:0000256" key="1">
    <source>
        <dbReference type="ARBA" id="ARBA00004141"/>
    </source>
</evidence>